<dbReference type="Gene3D" id="3.30.70.1380">
    <property type="entry name" value="Transcriptional regulatory protein pf0864 domain like"/>
    <property type="match status" value="1"/>
</dbReference>
<evidence type="ECO:0000313" key="5">
    <source>
        <dbReference type="Proteomes" id="UP000323521"/>
    </source>
</evidence>
<dbReference type="InterPro" id="IPR002822">
    <property type="entry name" value="Ni_insertion"/>
</dbReference>
<dbReference type="HAMAP" id="MF_01074">
    <property type="entry name" value="LarC"/>
    <property type="match status" value="1"/>
</dbReference>
<keyword evidence="2 3" id="KW-0456">Lyase</keyword>
<protein>
    <recommendedName>
        <fullName evidence="3">Pyridinium-3,5-bisthiocarboxylic acid mononucleotide nickel insertion protein</fullName>
        <shortName evidence="3">P2TMN nickel insertion protein</shortName>
        <ecNumber evidence="3">4.99.1.12</ecNumber>
    </recommendedName>
    <alternativeName>
        <fullName evidence="3">Nickel-pincer cofactor biosynthesis protein LarC</fullName>
    </alternativeName>
</protein>
<keyword evidence="5" id="KW-1185">Reference proteome</keyword>
<evidence type="ECO:0000256" key="2">
    <source>
        <dbReference type="ARBA" id="ARBA00023239"/>
    </source>
</evidence>
<dbReference type="Gene3D" id="3.10.20.300">
    <property type="entry name" value="mk0293 like domain"/>
    <property type="match status" value="1"/>
</dbReference>
<dbReference type="PANTHER" id="PTHR36566">
    <property type="entry name" value="NICKEL INSERTION PROTEIN-RELATED"/>
    <property type="match status" value="1"/>
</dbReference>
<reference evidence="4 5" key="1">
    <citation type="submission" date="2016-10" db="EMBL/GenBank/DDBJ databases">
        <title>Complete Genome Sequence of Peptococcaceae strain DCMF.</title>
        <authorList>
            <person name="Edwards R.J."/>
            <person name="Holland S.I."/>
            <person name="Deshpande N.P."/>
            <person name="Wong Y.K."/>
            <person name="Ertan H."/>
            <person name="Manefield M."/>
            <person name="Russell T.L."/>
            <person name="Lee M.J."/>
        </authorList>
    </citation>
    <scope>NUCLEOTIDE SEQUENCE [LARGE SCALE GENOMIC DNA]</scope>
    <source>
        <strain evidence="4 5">DCMF</strain>
    </source>
</reference>
<gene>
    <name evidence="3" type="primary">larC</name>
    <name evidence="4" type="ORF">DCMF_17980</name>
</gene>
<dbReference type="EC" id="4.99.1.12" evidence="3"/>
<dbReference type="KEGG" id="fwa:DCMF_17980"/>
<comment type="catalytic activity">
    <reaction evidence="3">
        <text>Ni(II)-pyridinium-3,5-bisthiocarboxylate mononucleotide = pyridinium-3,5-bisthiocarboxylate mononucleotide + Ni(2+)</text>
        <dbReference type="Rhea" id="RHEA:54784"/>
        <dbReference type="ChEBI" id="CHEBI:49786"/>
        <dbReference type="ChEBI" id="CHEBI:137372"/>
        <dbReference type="ChEBI" id="CHEBI:137373"/>
        <dbReference type="EC" id="4.99.1.12"/>
    </reaction>
</comment>
<evidence type="ECO:0000256" key="3">
    <source>
        <dbReference type="HAMAP-Rule" id="MF_01074"/>
    </source>
</evidence>
<dbReference type="RefSeq" id="WP_148135703.1">
    <property type="nucleotide sequence ID" value="NZ_CP017634.1"/>
</dbReference>
<comment type="similarity">
    <text evidence="3">Belongs to the LarC family.</text>
</comment>
<name>A0A3G1KVB7_FORW1</name>
<organism evidence="4 5">
    <name type="scientific">Formimonas warabiya</name>
    <dbReference type="NCBI Taxonomy" id="1761012"/>
    <lineage>
        <taxon>Bacteria</taxon>
        <taxon>Bacillati</taxon>
        <taxon>Bacillota</taxon>
        <taxon>Clostridia</taxon>
        <taxon>Eubacteriales</taxon>
        <taxon>Peptococcaceae</taxon>
        <taxon>Candidatus Formimonas</taxon>
    </lineage>
</organism>
<keyword evidence="1 3" id="KW-0533">Nickel</keyword>
<proteinExistence type="inferred from homology"/>
<dbReference type="AlphaFoldDB" id="A0A3G1KVB7"/>
<evidence type="ECO:0000256" key="1">
    <source>
        <dbReference type="ARBA" id="ARBA00022596"/>
    </source>
</evidence>
<dbReference type="Pfam" id="PF01969">
    <property type="entry name" value="Ni_insertion"/>
    <property type="match status" value="1"/>
</dbReference>
<dbReference type="PANTHER" id="PTHR36566:SF1">
    <property type="entry name" value="PYRIDINIUM-3,5-BISTHIOCARBOXYLIC ACID MONONUCLEOTIDE NICKEL INSERTION PROTEIN"/>
    <property type="match status" value="1"/>
</dbReference>
<dbReference type="NCBIfam" id="TIGR00299">
    <property type="entry name" value="nickel pincer cofactor biosynthesis protein LarC"/>
    <property type="match status" value="1"/>
</dbReference>
<sequence length="391" mass="42514">MKIAYFHCPAGISGDMCLGALVDAGADLNELQHRLALLPLTGYNISSSPVVKGGISARKVSVEYAEHQPHRRLHDIIEIINQSGLSPEIQEKSCAVFCRLAEAEAKVHGTTREDVHFHEVGAVDAIIDIVGTVICLSLLGIDQVISSPLPMGHGFIKCAHGLLPLPAPATQELLKGAPVYGVDVEGELVTPTGASLITTLAQSFGPYPEMRLDAVGRGAGTKNFAFPNLLTVSIGSRDAHPDTGREQIMVLETAIDDMNPEIFSHLWEVVFSLGALDMYLTAVQMKKGRPGSLLTLLCRSEAVDPLIQTVLKETSSLGIRIRREDRFCCPRQKVTVRTRFGEVSIKIGTVEGTMNISPEYEDCRKLAQFHQVPLKEIYLEAITSAKNTLQK</sequence>
<dbReference type="EMBL" id="CP017634">
    <property type="protein sequence ID" value="ATW26394.1"/>
    <property type="molecule type" value="Genomic_DNA"/>
</dbReference>
<accession>A0A3G1KVB7</accession>
<dbReference type="GO" id="GO:0051604">
    <property type="term" value="P:protein maturation"/>
    <property type="evidence" value="ECO:0007669"/>
    <property type="project" value="UniProtKB-UniRule"/>
</dbReference>
<comment type="function">
    <text evidence="3">Involved in the biosynthesis of a nickel-pincer cofactor ((SCS)Ni(II) pincer complex). Binds Ni(2+), and functions in nickel delivery to pyridinium-3,5-bisthiocarboxylic acid mononucleotide (P2TMN), to form the mature cofactor. Is thus probably required for the activation of nickel-pincer cofactor-dependent enzymes.</text>
</comment>
<dbReference type="GO" id="GO:0016829">
    <property type="term" value="F:lyase activity"/>
    <property type="evidence" value="ECO:0007669"/>
    <property type="project" value="UniProtKB-UniRule"/>
</dbReference>
<dbReference type="GO" id="GO:0016151">
    <property type="term" value="F:nickel cation binding"/>
    <property type="evidence" value="ECO:0007669"/>
    <property type="project" value="UniProtKB-UniRule"/>
</dbReference>
<dbReference type="Proteomes" id="UP000323521">
    <property type="component" value="Chromosome"/>
</dbReference>
<evidence type="ECO:0000313" key="4">
    <source>
        <dbReference type="EMBL" id="ATW26394.1"/>
    </source>
</evidence>
<dbReference type="OrthoDB" id="9765625at2"/>